<comment type="caution">
    <text evidence="9">The sequence shown here is derived from an EMBL/GenBank/DDBJ whole genome shotgun (WGS) entry which is preliminary data.</text>
</comment>
<dbReference type="Pfam" id="PF00704">
    <property type="entry name" value="Glyco_hydro_18"/>
    <property type="match status" value="1"/>
</dbReference>
<feature type="domain" description="GH18" evidence="8">
    <location>
        <begin position="1"/>
        <end position="229"/>
    </location>
</feature>
<keyword evidence="6" id="KW-0458">Lysosome</keyword>
<evidence type="ECO:0000256" key="5">
    <source>
        <dbReference type="ARBA" id="ARBA00022729"/>
    </source>
</evidence>
<evidence type="ECO:0000313" key="10">
    <source>
        <dbReference type="Proteomes" id="UP000807159"/>
    </source>
</evidence>
<organism evidence="9 10">
    <name type="scientific">Populus deltoides</name>
    <name type="common">Eastern poplar</name>
    <name type="synonym">Eastern cottonwood</name>
    <dbReference type="NCBI Taxonomy" id="3696"/>
    <lineage>
        <taxon>Eukaryota</taxon>
        <taxon>Viridiplantae</taxon>
        <taxon>Streptophyta</taxon>
        <taxon>Embryophyta</taxon>
        <taxon>Tracheophyta</taxon>
        <taxon>Spermatophyta</taxon>
        <taxon>Magnoliopsida</taxon>
        <taxon>eudicotyledons</taxon>
        <taxon>Gunneridae</taxon>
        <taxon>Pentapetalae</taxon>
        <taxon>rosids</taxon>
        <taxon>fabids</taxon>
        <taxon>Malpighiales</taxon>
        <taxon>Salicaceae</taxon>
        <taxon>Saliceae</taxon>
        <taxon>Populus</taxon>
    </lineage>
</organism>
<evidence type="ECO:0000256" key="4">
    <source>
        <dbReference type="ARBA" id="ARBA00022525"/>
    </source>
</evidence>
<dbReference type="Gene3D" id="3.20.20.80">
    <property type="entry name" value="Glycosidases"/>
    <property type="match status" value="1"/>
</dbReference>
<dbReference type="FunFam" id="3.10.50.10:FF:000002">
    <property type="entry name" value="Chitinase domain-containing protein 1"/>
    <property type="match status" value="1"/>
</dbReference>
<comment type="similarity">
    <text evidence="3">Belongs to the glycosyl hydrolase 18 family.</text>
</comment>
<evidence type="ECO:0000256" key="3">
    <source>
        <dbReference type="ARBA" id="ARBA00009336"/>
    </source>
</evidence>
<dbReference type="GO" id="GO:0012505">
    <property type="term" value="C:endomembrane system"/>
    <property type="evidence" value="ECO:0007669"/>
    <property type="project" value="TreeGrafter"/>
</dbReference>
<dbReference type="PROSITE" id="PS51910">
    <property type="entry name" value="GH18_2"/>
    <property type="match status" value="1"/>
</dbReference>
<dbReference type="PANTHER" id="PTHR46066">
    <property type="entry name" value="CHITINASE DOMAIN-CONTAINING PROTEIN 1 FAMILY MEMBER"/>
    <property type="match status" value="1"/>
</dbReference>
<dbReference type="AlphaFoldDB" id="A0A8T2X9I7"/>
<dbReference type="GO" id="GO:0005576">
    <property type="term" value="C:extracellular region"/>
    <property type="evidence" value="ECO:0007669"/>
    <property type="project" value="UniProtKB-SubCell"/>
</dbReference>
<sequence>MEYDGIVLESWSRWAAYGILHDPELRNKALQFIKQLGHAMHSVSSSRNGKQYLQLVYVIGPPYAEKLQPHDFGPEDLQSLSDDVDGFSFMTYDFSSPHNPGPNAPLKWIRFTLQILLGNSGARALANKIFLGINFYGNDFVISEGSEGGGAITGREYLSLLEKHKPKLQWEKNSGEHFFLYVDDEHINHAVFYPSLMSISIRLEEARLQGVGISIWEIGQGLDYFFNLL</sequence>
<keyword evidence="4" id="KW-0964">Secreted</keyword>
<dbReference type="SUPFAM" id="SSF51445">
    <property type="entry name" value="(Trans)glycosidases"/>
    <property type="match status" value="1"/>
</dbReference>
<dbReference type="Proteomes" id="UP000807159">
    <property type="component" value="Chromosome 14"/>
</dbReference>
<accession>A0A8T2X9I7</accession>
<evidence type="ECO:0000256" key="6">
    <source>
        <dbReference type="ARBA" id="ARBA00023228"/>
    </source>
</evidence>
<comment type="subcellular location">
    <subcellularLocation>
        <location evidence="1">Lysosome</location>
    </subcellularLocation>
    <subcellularLocation>
        <location evidence="2">Secreted</location>
    </subcellularLocation>
</comment>
<dbReference type="GO" id="GO:0070492">
    <property type="term" value="F:oligosaccharide binding"/>
    <property type="evidence" value="ECO:0007669"/>
    <property type="project" value="TreeGrafter"/>
</dbReference>
<gene>
    <name evidence="9" type="ORF">H0E87_024434</name>
</gene>
<name>A0A8T2X9I7_POPDE</name>
<dbReference type="InterPro" id="IPR001223">
    <property type="entry name" value="Glyco_hydro18_cat"/>
</dbReference>
<evidence type="ECO:0000256" key="7">
    <source>
        <dbReference type="ARBA" id="ARBA00040976"/>
    </source>
</evidence>
<protein>
    <recommendedName>
        <fullName evidence="7">Chitinase domain-containing protein 1</fullName>
    </recommendedName>
</protein>
<evidence type="ECO:0000313" key="9">
    <source>
        <dbReference type="EMBL" id="KAH8488801.1"/>
    </source>
</evidence>
<dbReference type="GO" id="GO:0005975">
    <property type="term" value="P:carbohydrate metabolic process"/>
    <property type="evidence" value="ECO:0007669"/>
    <property type="project" value="InterPro"/>
</dbReference>
<reference evidence="9" key="1">
    <citation type="journal article" date="2021" name="J. Hered.">
        <title>Genome Assembly of Salicaceae Populus deltoides (Eastern Cottonwood) I-69 Based on Nanopore Sequencing and Hi-C Technologies.</title>
        <authorList>
            <person name="Bai S."/>
            <person name="Wu H."/>
            <person name="Zhang J."/>
            <person name="Pan Z."/>
            <person name="Zhao W."/>
            <person name="Li Z."/>
            <person name="Tong C."/>
        </authorList>
    </citation>
    <scope>NUCLEOTIDE SEQUENCE</scope>
    <source>
        <tissue evidence="9">Leaf</tissue>
    </source>
</reference>
<evidence type="ECO:0000256" key="1">
    <source>
        <dbReference type="ARBA" id="ARBA00004371"/>
    </source>
</evidence>
<keyword evidence="5" id="KW-0732">Signal</keyword>
<dbReference type="EMBL" id="JACEGQ020000014">
    <property type="protein sequence ID" value="KAH8488801.1"/>
    <property type="molecule type" value="Genomic_DNA"/>
</dbReference>
<evidence type="ECO:0000256" key="2">
    <source>
        <dbReference type="ARBA" id="ARBA00004613"/>
    </source>
</evidence>
<dbReference type="GO" id="GO:0005764">
    <property type="term" value="C:lysosome"/>
    <property type="evidence" value="ECO:0007669"/>
    <property type="project" value="UniProtKB-SubCell"/>
</dbReference>
<evidence type="ECO:0000259" key="8">
    <source>
        <dbReference type="PROSITE" id="PS51910"/>
    </source>
</evidence>
<proteinExistence type="inferred from homology"/>
<dbReference type="InterPro" id="IPR017853">
    <property type="entry name" value="GH"/>
</dbReference>
<keyword evidence="10" id="KW-1185">Reference proteome</keyword>
<dbReference type="PANTHER" id="PTHR46066:SF2">
    <property type="entry name" value="CHITINASE DOMAIN-CONTAINING PROTEIN 1"/>
    <property type="match status" value="1"/>
</dbReference>